<keyword evidence="1" id="KW-0812">Transmembrane</keyword>
<dbReference type="RefSeq" id="WP_183802271.1">
    <property type="nucleotide sequence ID" value="NZ_JACIEE010000003.1"/>
</dbReference>
<dbReference type="EMBL" id="JACIEE010000003">
    <property type="protein sequence ID" value="MBB3976598.1"/>
    <property type="molecule type" value="Genomic_DNA"/>
</dbReference>
<feature type="transmembrane region" description="Helical" evidence="1">
    <location>
        <begin position="103"/>
        <end position="122"/>
    </location>
</feature>
<comment type="caution">
    <text evidence="2">The sequence shown here is derived from an EMBL/GenBank/DDBJ whole genome shotgun (WGS) entry which is preliminary data.</text>
</comment>
<feature type="transmembrane region" description="Helical" evidence="1">
    <location>
        <begin position="43"/>
        <end position="64"/>
    </location>
</feature>
<protein>
    <submittedName>
        <fullName evidence="2">Uncharacterized protein</fullName>
    </submittedName>
</protein>
<keyword evidence="3" id="KW-1185">Reference proteome</keyword>
<keyword evidence="1" id="KW-0472">Membrane</keyword>
<reference evidence="2 3" key="1">
    <citation type="submission" date="2020-08" db="EMBL/GenBank/DDBJ databases">
        <title>Genomic Encyclopedia of Type Strains, Phase IV (KMG-IV): sequencing the most valuable type-strain genomes for metagenomic binning, comparative biology and taxonomic classification.</title>
        <authorList>
            <person name="Goeker M."/>
        </authorList>
    </citation>
    <scope>NUCLEOTIDE SEQUENCE [LARGE SCALE GENOMIC DNA]</scope>
    <source>
        <strain evidence="2 3">DSM 100211</strain>
    </source>
</reference>
<dbReference type="Proteomes" id="UP000574761">
    <property type="component" value="Unassembled WGS sequence"/>
</dbReference>
<organism evidence="2 3">
    <name type="scientific">Mycoplana azooxidifex</name>
    <dbReference type="NCBI Taxonomy" id="1636188"/>
    <lineage>
        <taxon>Bacteria</taxon>
        <taxon>Pseudomonadati</taxon>
        <taxon>Pseudomonadota</taxon>
        <taxon>Alphaproteobacteria</taxon>
        <taxon>Hyphomicrobiales</taxon>
        <taxon>Rhizobiaceae</taxon>
        <taxon>Mycoplana</taxon>
    </lineage>
</organism>
<feature type="transmembrane region" description="Helical" evidence="1">
    <location>
        <begin position="12"/>
        <end position="31"/>
    </location>
</feature>
<evidence type="ECO:0000256" key="1">
    <source>
        <dbReference type="SAM" id="Phobius"/>
    </source>
</evidence>
<evidence type="ECO:0000313" key="3">
    <source>
        <dbReference type="Proteomes" id="UP000574761"/>
    </source>
</evidence>
<name>A0A7W6D4I3_9HYPH</name>
<evidence type="ECO:0000313" key="2">
    <source>
        <dbReference type="EMBL" id="MBB3976598.1"/>
    </source>
</evidence>
<proteinExistence type="predicted"/>
<gene>
    <name evidence="2" type="ORF">GGQ64_001787</name>
</gene>
<accession>A0A7W6D4I3</accession>
<feature type="transmembrane region" description="Helical" evidence="1">
    <location>
        <begin position="76"/>
        <end position="97"/>
    </location>
</feature>
<dbReference type="AlphaFoldDB" id="A0A7W6D4I3"/>
<keyword evidence="1" id="KW-1133">Transmembrane helix</keyword>
<sequence>MLASINRNLLKSVMLADGAFSLMAGAGLVVFSGQVASLAGPAVSSGIVMAVGMFLLGWGIFHLASARPSHPAENAVCFAIAGDAAWVVGSAAILLVARDGLSAVGIAAIAVAAVAVFDIMLLKMAGLHRQRAATA</sequence>